<proteinExistence type="predicted"/>
<dbReference type="AlphaFoldDB" id="A0A448Z2Y0"/>
<sequence>MKSSSMPLPGTKSNVFVSSLDMGPEGNEVVATASTGSSSFTPFFSAAARISFAISIISSSHKEVPMLMPFALENVYARPPPKTKI</sequence>
<name>A0A448Z2Y0_9STRA</name>
<evidence type="ECO:0000313" key="1">
    <source>
        <dbReference type="EMBL" id="VEU36360.1"/>
    </source>
</evidence>
<organism evidence="1 2">
    <name type="scientific">Pseudo-nitzschia multistriata</name>
    <dbReference type="NCBI Taxonomy" id="183589"/>
    <lineage>
        <taxon>Eukaryota</taxon>
        <taxon>Sar</taxon>
        <taxon>Stramenopiles</taxon>
        <taxon>Ochrophyta</taxon>
        <taxon>Bacillariophyta</taxon>
        <taxon>Bacillariophyceae</taxon>
        <taxon>Bacillariophycidae</taxon>
        <taxon>Bacillariales</taxon>
        <taxon>Bacillariaceae</taxon>
        <taxon>Pseudo-nitzschia</taxon>
    </lineage>
</organism>
<keyword evidence="2" id="KW-1185">Reference proteome</keyword>
<dbReference type="EMBL" id="CAACVS010000086">
    <property type="protein sequence ID" value="VEU36360.1"/>
    <property type="molecule type" value="Genomic_DNA"/>
</dbReference>
<dbReference type="Proteomes" id="UP000291116">
    <property type="component" value="Unassembled WGS sequence"/>
</dbReference>
<reference evidence="1 2" key="1">
    <citation type="submission" date="2019-01" db="EMBL/GenBank/DDBJ databases">
        <authorList>
            <person name="Ferrante I. M."/>
        </authorList>
    </citation>
    <scope>NUCLEOTIDE SEQUENCE [LARGE SCALE GENOMIC DNA]</scope>
    <source>
        <strain evidence="1 2">B856</strain>
    </source>
</reference>
<accession>A0A448Z2Y0</accession>
<evidence type="ECO:0000313" key="2">
    <source>
        <dbReference type="Proteomes" id="UP000291116"/>
    </source>
</evidence>
<gene>
    <name evidence="1" type="ORF">PSNMU_V1.4_AUG-EV-PASAV3_0031150</name>
</gene>
<protein>
    <submittedName>
        <fullName evidence="1">Uncharacterized protein</fullName>
    </submittedName>
</protein>